<evidence type="ECO:0000313" key="2">
    <source>
        <dbReference type="Proteomes" id="UP000410984"/>
    </source>
</evidence>
<organism evidence="1 2">
    <name type="scientific">Methylobacterium symbioticum</name>
    <dbReference type="NCBI Taxonomy" id="2584084"/>
    <lineage>
        <taxon>Bacteria</taxon>
        <taxon>Pseudomonadati</taxon>
        <taxon>Pseudomonadota</taxon>
        <taxon>Alphaproteobacteria</taxon>
        <taxon>Hyphomicrobiales</taxon>
        <taxon>Methylobacteriaceae</taxon>
        <taxon>Methylobacterium</taxon>
    </lineage>
</organism>
<dbReference type="Proteomes" id="UP000410984">
    <property type="component" value="Unassembled WGS sequence"/>
</dbReference>
<dbReference type="AlphaFoldDB" id="A0A509EKE4"/>
<sequence>MPVPDLLRQDVDEADAVIDRALVHRIGGEEAVDVVGAQVGDHLGRRHGADLHVGVGVDAGLCQVIAQQVVVHRVVEGHRELEALPVLRIAPVLVLHRQGDGLAVDVLHRRHRVGLRVRAEAERDRDRHRRQHVSGVVFLVQRLVADHRPAGGLHHLNVQALLLVEAHGLGHDDRRGAGDRDEADLQIGLLRFARLRESLGGELGREELAHGRERRGGPDTAQEGAAFGVVREERPHHRAVDGALQGGLPRGRGCALGVMRGLARMGAAGAAAAGEAAFRVEGVVEQGHLRLARFVTGADWQGVCQPGNSEKILFC</sequence>
<dbReference type="EMBL" id="CABFPH010000163">
    <property type="protein sequence ID" value="VUD74837.1"/>
    <property type="molecule type" value="Genomic_DNA"/>
</dbReference>
<accession>A0A509EKE4</accession>
<protein>
    <submittedName>
        <fullName evidence="1">Uncharacterized protein</fullName>
    </submittedName>
</protein>
<proteinExistence type="predicted"/>
<keyword evidence="2" id="KW-1185">Reference proteome</keyword>
<gene>
    <name evidence="1" type="ORF">MET9862_05470</name>
</gene>
<reference evidence="1 2" key="1">
    <citation type="submission" date="2019-06" db="EMBL/GenBank/DDBJ databases">
        <authorList>
            <person name="Rodrigo-Torres L."/>
            <person name="Arahal R. D."/>
            <person name="Lucena T."/>
        </authorList>
    </citation>
    <scope>NUCLEOTIDE SEQUENCE [LARGE SCALE GENOMIC DNA]</scope>
    <source>
        <strain evidence="1 2">SB0023/3</strain>
    </source>
</reference>
<name>A0A509EKE4_9HYPH</name>
<evidence type="ECO:0000313" key="1">
    <source>
        <dbReference type="EMBL" id="VUD74837.1"/>
    </source>
</evidence>